<dbReference type="PANTHER" id="PTHR43390">
    <property type="entry name" value="SIGNAL PEPTIDASE I"/>
    <property type="match status" value="1"/>
</dbReference>
<feature type="active site" evidence="5">
    <location>
        <position position="83"/>
    </location>
</feature>
<keyword evidence="4 6" id="KW-0378">Hydrolase</keyword>
<dbReference type="NCBIfam" id="TIGR02227">
    <property type="entry name" value="sigpep_I_bact"/>
    <property type="match status" value="1"/>
</dbReference>
<evidence type="ECO:0000256" key="3">
    <source>
        <dbReference type="ARBA" id="ARBA00013208"/>
    </source>
</evidence>
<sequence>MKRPQENSFTEILRFALIALLIVLPIRWFIAQPFIVSGASMENTFHNNEYLIVDQVTYRFEEPKRGDVVIFHYPVDHSKYFIKRIIGLPGETVLIDGQSVTIINDENPEGITLTEPYATIGSKDNDTKTTLEEDQYFVLGDNRDHSSDSRVWGVVTSDEIVGRAFLRLYPPTRASVLPGSSNFND</sequence>
<dbReference type="CDD" id="cd06530">
    <property type="entry name" value="S26_SPase_I"/>
    <property type="match status" value="1"/>
</dbReference>
<comment type="similarity">
    <text evidence="2 6">Belongs to the peptidase S26 family.</text>
</comment>
<feature type="domain" description="Peptidase S26" evidence="7">
    <location>
        <begin position="10"/>
        <end position="168"/>
    </location>
</feature>
<evidence type="ECO:0000256" key="2">
    <source>
        <dbReference type="ARBA" id="ARBA00009370"/>
    </source>
</evidence>
<comment type="caution">
    <text evidence="8">The sequence shown here is derived from an EMBL/GenBank/DDBJ whole genome shotgun (WGS) entry which is preliminary data.</text>
</comment>
<reference evidence="8 9" key="1">
    <citation type="journal article" date="2016" name="Nat. Commun.">
        <title>Thousands of microbial genomes shed light on interconnected biogeochemical processes in an aquifer system.</title>
        <authorList>
            <person name="Anantharaman K."/>
            <person name="Brown C.T."/>
            <person name="Hug L.A."/>
            <person name="Sharon I."/>
            <person name="Castelle C.J."/>
            <person name="Probst A.J."/>
            <person name="Thomas B.C."/>
            <person name="Singh A."/>
            <person name="Wilkins M.J."/>
            <person name="Karaoz U."/>
            <person name="Brodie E.L."/>
            <person name="Williams K.H."/>
            <person name="Hubbard S.S."/>
            <person name="Banfield J.F."/>
        </authorList>
    </citation>
    <scope>NUCLEOTIDE SEQUENCE [LARGE SCALE GENOMIC DNA]</scope>
</reference>
<evidence type="ECO:0000256" key="4">
    <source>
        <dbReference type="ARBA" id="ARBA00022801"/>
    </source>
</evidence>
<comment type="catalytic activity">
    <reaction evidence="1 6">
        <text>Cleavage of hydrophobic, N-terminal signal or leader sequences from secreted and periplasmic proteins.</text>
        <dbReference type="EC" id="3.4.21.89"/>
    </reaction>
</comment>
<keyword evidence="6" id="KW-0645">Protease</keyword>
<dbReference type="InterPro" id="IPR036286">
    <property type="entry name" value="LexA/Signal_pep-like_sf"/>
</dbReference>
<comment type="subcellular location">
    <subcellularLocation>
        <location evidence="6">Membrane</location>
        <topology evidence="6">Single-pass type II membrane protein</topology>
    </subcellularLocation>
</comment>
<dbReference type="GO" id="GO:0009003">
    <property type="term" value="F:signal peptidase activity"/>
    <property type="evidence" value="ECO:0007669"/>
    <property type="project" value="UniProtKB-EC"/>
</dbReference>
<evidence type="ECO:0000256" key="6">
    <source>
        <dbReference type="RuleBase" id="RU362042"/>
    </source>
</evidence>
<dbReference type="GO" id="GO:0006465">
    <property type="term" value="P:signal peptide processing"/>
    <property type="evidence" value="ECO:0007669"/>
    <property type="project" value="InterPro"/>
</dbReference>
<dbReference type="Pfam" id="PF10502">
    <property type="entry name" value="Peptidase_S26"/>
    <property type="match status" value="1"/>
</dbReference>
<dbReference type="PRINTS" id="PR00727">
    <property type="entry name" value="LEADERPTASE"/>
</dbReference>
<dbReference type="GO" id="GO:0004252">
    <property type="term" value="F:serine-type endopeptidase activity"/>
    <property type="evidence" value="ECO:0007669"/>
    <property type="project" value="InterPro"/>
</dbReference>
<proteinExistence type="inferred from homology"/>
<dbReference type="GO" id="GO:0016020">
    <property type="term" value="C:membrane"/>
    <property type="evidence" value="ECO:0007669"/>
    <property type="project" value="UniProtKB-SubCell"/>
</dbReference>
<dbReference type="InterPro" id="IPR019757">
    <property type="entry name" value="Pept_S26A_signal_pept_1_Lys-AS"/>
</dbReference>
<dbReference type="STRING" id="1798475.A2837_00565"/>
<dbReference type="Gene3D" id="2.10.109.10">
    <property type="entry name" value="Umud Fragment, subunit A"/>
    <property type="match status" value="1"/>
</dbReference>
<organism evidence="8 9">
    <name type="scientific">Candidatus Kaiserbacteria bacterium RIFCSPHIGHO2_01_FULL_46_22</name>
    <dbReference type="NCBI Taxonomy" id="1798475"/>
    <lineage>
        <taxon>Bacteria</taxon>
        <taxon>Candidatus Kaiseribacteriota</taxon>
    </lineage>
</organism>
<keyword evidence="6" id="KW-1133">Transmembrane helix</keyword>
<evidence type="ECO:0000256" key="1">
    <source>
        <dbReference type="ARBA" id="ARBA00000677"/>
    </source>
</evidence>
<feature type="transmembrane region" description="Helical" evidence="6">
    <location>
        <begin position="12"/>
        <end position="30"/>
    </location>
</feature>
<dbReference type="SUPFAM" id="SSF51306">
    <property type="entry name" value="LexA/Signal peptidase"/>
    <property type="match status" value="1"/>
</dbReference>
<dbReference type="AlphaFoldDB" id="A0A1F6BXU3"/>
<protein>
    <recommendedName>
        <fullName evidence="3 6">Signal peptidase I</fullName>
        <ecNumber evidence="3 6">3.4.21.89</ecNumber>
    </recommendedName>
</protein>
<dbReference type="InterPro" id="IPR019533">
    <property type="entry name" value="Peptidase_S26"/>
</dbReference>
<keyword evidence="6" id="KW-0472">Membrane</keyword>
<dbReference type="InterPro" id="IPR019758">
    <property type="entry name" value="Pept_S26A_signal_pept_1_CS"/>
</dbReference>
<gene>
    <name evidence="8" type="ORF">A2837_00565</name>
</gene>
<dbReference type="EMBL" id="MFKO01000005">
    <property type="protein sequence ID" value="OGG41648.1"/>
    <property type="molecule type" value="Genomic_DNA"/>
</dbReference>
<accession>A0A1F6BXU3</accession>
<dbReference type="Proteomes" id="UP000176322">
    <property type="component" value="Unassembled WGS sequence"/>
</dbReference>
<dbReference type="PROSITE" id="PS00761">
    <property type="entry name" value="SPASE_I_3"/>
    <property type="match status" value="1"/>
</dbReference>
<name>A0A1F6BXU3_9BACT</name>
<evidence type="ECO:0000259" key="7">
    <source>
        <dbReference type="Pfam" id="PF10502"/>
    </source>
</evidence>
<keyword evidence="6" id="KW-0812">Transmembrane</keyword>
<evidence type="ECO:0000256" key="5">
    <source>
        <dbReference type="PIRSR" id="PIRSR600223-1"/>
    </source>
</evidence>
<evidence type="ECO:0000313" key="8">
    <source>
        <dbReference type="EMBL" id="OGG41648.1"/>
    </source>
</evidence>
<feature type="active site" evidence="5">
    <location>
        <position position="40"/>
    </location>
</feature>
<dbReference type="PANTHER" id="PTHR43390:SF1">
    <property type="entry name" value="CHLOROPLAST PROCESSING PEPTIDASE"/>
    <property type="match status" value="1"/>
</dbReference>
<evidence type="ECO:0000313" key="9">
    <source>
        <dbReference type="Proteomes" id="UP000176322"/>
    </source>
</evidence>
<dbReference type="EC" id="3.4.21.89" evidence="3 6"/>
<dbReference type="PROSITE" id="PS00760">
    <property type="entry name" value="SPASE_I_2"/>
    <property type="match status" value="1"/>
</dbReference>
<dbReference type="InterPro" id="IPR000223">
    <property type="entry name" value="Pept_S26A_signal_pept_1"/>
</dbReference>